<dbReference type="InterPro" id="IPR001763">
    <property type="entry name" value="Rhodanese-like_dom"/>
</dbReference>
<dbReference type="PANTHER" id="PTHR45431:SF3">
    <property type="entry name" value="RHODANESE-LIKE DOMAIN-CONTAINING PROTEIN 15, CHLOROPLASTIC"/>
    <property type="match status" value="1"/>
</dbReference>
<dbReference type="Pfam" id="PF00581">
    <property type="entry name" value="Rhodanese"/>
    <property type="match status" value="1"/>
</dbReference>
<reference evidence="3" key="2">
    <citation type="submission" date="2020-09" db="EMBL/GenBank/DDBJ databases">
        <authorList>
            <person name="Sun Q."/>
            <person name="Ohkuma M."/>
        </authorList>
    </citation>
    <scope>NUCLEOTIDE SEQUENCE</scope>
    <source>
        <strain evidence="3">JCM 4654</strain>
    </source>
</reference>
<dbReference type="Pfam" id="PF11127">
    <property type="entry name" value="YgaP-like_TM"/>
    <property type="match status" value="1"/>
</dbReference>
<dbReference type="PROSITE" id="PS00380">
    <property type="entry name" value="RHODANESE_1"/>
    <property type="match status" value="1"/>
</dbReference>
<dbReference type="PANTHER" id="PTHR45431">
    <property type="entry name" value="RHODANESE-LIKE DOMAIN-CONTAINING PROTEIN 15, CHLOROPLASTIC"/>
    <property type="match status" value="1"/>
</dbReference>
<protein>
    <submittedName>
        <fullName evidence="3">Transporter</fullName>
    </submittedName>
</protein>
<keyword evidence="1" id="KW-0472">Membrane</keyword>
<keyword evidence="1" id="KW-0812">Transmembrane</keyword>
<name>A0A918YC10_9ACTN</name>
<dbReference type="EMBL" id="BMVF01000035">
    <property type="protein sequence ID" value="GHD97208.1"/>
    <property type="molecule type" value="Genomic_DNA"/>
</dbReference>
<dbReference type="InterPro" id="IPR052367">
    <property type="entry name" value="Thiosulfate_ST/Rhodanese-like"/>
</dbReference>
<evidence type="ECO:0000259" key="2">
    <source>
        <dbReference type="PROSITE" id="PS50206"/>
    </source>
</evidence>
<reference evidence="3" key="1">
    <citation type="journal article" date="2014" name="Int. J. Syst. Evol. Microbiol.">
        <title>Complete genome sequence of Corynebacterium casei LMG S-19264T (=DSM 44701T), isolated from a smear-ripened cheese.</title>
        <authorList>
            <consortium name="US DOE Joint Genome Institute (JGI-PGF)"/>
            <person name="Walter F."/>
            <person name="Albersmeier A."/>
            <person name="Kalinowski J."/>
            <person name="Ruckert C."/>
        </authorList>
    </citation>
    <scope>NUCLEOTIDE SEQUENCE</scope>
    <source>
        <strain evidence="3">JCM 4654</strain>
    </source>
</reference>
<dbReference type="PROSITE" id="PS50206">
    <property type="entry name" value="RHODANESE_3"/>
    <property type="match status" value="1"/>
</dbReference>
<evidence type="ECO:0000313" key="4">
    <source>
        <dbReference type="Proteomes" id="UP000608955"/>
    </source>
</evidence>
<dbReference type="Gene3D" id="3.40.250.10">
    <property type="entry name" value="Rhodanese-like domain"/>
    <property type="match status" value="1"/>
</dbReference>
<evidence type="ECO:0000313" key="3">
    <source>
        <dbReference type="EMBL" id="GHD97208.1"/>
    </source>
</evidence>
<dbReference type="RefSeq" id="WP_229865848.1">
    <property type="nucleotide sequence ID" value="NZ_BMVF01000035.1"/>
</dbReference>
<keyword evidence="4" id="KW-1185">Reference proteome</keyword>
<sequence>MNIPPTPAPSAPRASLATDEARARLEELTVIDVRTPGEYGAGHLPGALNIPLDHIERALPEIRHASERGGVLVVCASGARSAKACALLAERGVPTATLTGGTTAWAAAGHELHRPTACDTRPGWSMERQVRLTAGSLVLLGLLLALLVHPACALLAAGVAGGLVFSALTDTCGMAALLGRLPHNRPRPAQLEVALRTLRDR</sequence>
<comment type="caution">
    <text evidence="3">The sequence shown here is derived from an EMBL/GenBank/DDBJ whole genome shotgun (WGS) entry which is preliminary data.</text>
</comment>
<keyword evidence="1" id="KW-1133">Transmembrane helix</keyword>
<dbReference type="SMART" id="SM00450">
    <property type="entry name" value="RHOD"/>
    <property type="match status" value="1"/>
</dbReference>
<evidence type="ECO:0000256" key="1">
    <source>
        <dbReference type="SAM" id="Phobius"/>
    </source>
</evidence>
<feature type="transmembrane region" description="Helical" evidence="1">
    <location>
        <begin position="154"/>
        <end position="178"/>
    </location>
</feature>
<feature type="domain" description="Rhodanese" evidence="2">
    <location>
        <begin position="24"/>
        <end position="114"/>
    </location>
</feature>
<proteinExistence type="predicted"/>
<dbReference type="Gene3D" id="6.10.140.1340">
    <property type="match status" value="1"/>
</dbReference>
<dbReference type="CDD" id="cd00158">
    <property type="entry name" value="RHOD"/>
    <property type="match status" value="1"/>
</dbReference>
<dbReference type="InterPro" id="IPR036873">
    <property type="entry name" value="Rhodanese-like_dom_sf"/>
</dbReference>
<organism evidence="3 4">
    <name type="scientific">Streptomyces naganishii JCM 4654</name>
    <dbReference type="NCBI Taxonomy" id="1306179"/>
    <lineage>
        <taxon>Bacteria</taxon>
        <taxon>Bacillati</taxon>
        <taxon>Actinomycetota</taxon>
        <taxon>Actinomycetes</taxon>
        <taxon>Kitasatosporales</taxon>
        <taxon>Streptomycetaceae</taxon>
        <taxon>Streptomyces</taxon>
    </lineage>
</organism>
<dbReference type="GO" id="GO:0004792">
    <property type="term" value="F:thiosulfate-cyanide sulfurtransferase activity"/>
    <property type="evidence" value="ECO:0007669"/>
    <property type="project" value="InterPro"/>
</dbReference>
<dbReference type="InterPro" id="IPR001307">
    <property type="entry name" value="Thiosulphate_STrfase_CS"/>
</dbReference>
<accession>A0A918YC10</accession>
<dbReference type="AlphaFoldDB" id="A0A918YC10"/>
<dbReference type="InterPro" id="IPR021309">
    <property type="entry name" value="YgaP-like_TM"/>
</dbReference>
<dbReference type="SUPFAM" id="SSF52821">
    <property type="entry name" value="Rhodanese/Cell cycle control phosphatase"/>
    <property type="match status" value="1"/>
</dbReference>
<dbReference type="Proteomes" id="UP000608955">
    <property type="component" value="Unassembled WGS sequence"/>
</dbReference>
<gene>
    <name evidence="3" type="ORF">GCM10010508_68900</name>
</gene>